<evidence type="ECO:0000313" key="1">
    <source>
        <dbReference type="EMBL" id="BBO33926.1"/>
    </source>
</evidence>
<reference evidence="2" key="1">
    <citation type="submission" date="2019-10" db="EMBL/GenBank/DDBJ databases">
        <title>Lacipirellula parvula gen. nov., sp. nov., representing a lineage of planctomycetes widespread in freshwater anoxic habitats, and description of the family Lacipirellulaceae.</title>
        <authorList>
            <person name="Dedysh S.N."/>
            <person name="Kulichevskaya I.S."/>
            <person name="Beletsky A.V."/>
            <person name="Rakitin A.L."/>
            <person name="Mardanov A.V."/>
            <person name="Ivanova A.A."/>
            <person name="Saltykova V.X."/>
            <person name="Rijpstra W.I.C."/>
            <person name="Sinninghe Damste J.S."/>
            <person name="Ravin N.V."/>
        </authorList>
    </citation>
    <scope>NUCLEOTIDE SEQUENCE [LARGE SCALE GENOMIC DNA]</scope>
    <source>
        <strain evidence="2">PX69</strain>
    </source>
</reference>
<dbReference type="KEGG" id="lpav:PLANPX_3538"/>
<evidence type="ECO:0000313" key="2">
    <source>
        <dbReference type="Proteomes" id="UP000326837"/>
    </source>
</evidence>
<proteinExistence type="predicted"/>
<sequence length="38" mass="4392">MLAAPMECERVAWNRNSAVAHRQSLFLPWEFAKGFNRG</sequence>
<dbReference type="AlphaFoldDB" id="A0A5K7XI12"/>
<name>A0A5K7XI12_9BACT</name>
<protein>
    <submittedName>
        <fullName evidence="1">Uncharacterized protein</fullName>
    </submittedName>
</protein>
<gene>
    <name evidence="1" type="ORF">PLANPX_3538</name>
</gene>
<dbReference type="EMBL" id="AP021861">
    <property type="protein sequence ID" value="BBO33926.1"/>
    <property type="molecule type" value="Genomic_DNA"/>
</dbReference>
<dbReference type="Proteomes" id="UP000326837">
    <property type="component" value="Chromosome"/>
</dbReference>
<organism evidence="1 2">
    <name type="scientific">Lacipirellula parvula</name>
    <dbReference type="NCBI Taxonomy" id="2650471"/>
    <lineage>
        <taxon>Bacteria</taxon>
        <taxon>Pseudomonadati</taxon>
        <taxon>Planctomycetota</taxon>
        <taxon>Planctomycetia</taxon>
        <taxon>Pirellulales</taxon>
        <taxon>Lacipirellulaceae</taxon>
        <taxon>Lacipirellula</taxon>
    </lineage>
</organism>
<keyword evidence="2" id="KW-1185">Reference proteome</keyword>
<accession>A0A5K7XI12</accession>